<dbReference type="PANTHER" id="PTHR30055:SF148">
    <property type="entry name" value="TETR-FAMILY TRANSCRIPTIONAL REGULATOR"/>
    <property type="match status" value="1"/>
</dbReference>
<keyword evidence="2 4" id="KW-0238">DNA-binding</keyword>
<evidence type="ECO:0000256" key="3">
    <source>
        <dbReference type="ARBA" id="ARBA00023163"/>
    </source>
</evidence>
<keyword evidence="3" id="KW-0804">Transcription</keyword>
<evidence type="ECO:0000256" key="1">
    <source>
        <dbReference type="ARBA" id="ARBA00023015"/>
    </source>
</evidence>
<dbReference type="Proteomes" id="UP001501020">
    <property type="component" value="Unassembled WGS sequence"/>
</dbReference>
<dbReference type="InterPro" id="IPR043519">
    <property type="entry name" value="NT_sf"/>
</dbReference>
<dbReference type="InterPro" id="IPR009057">
    <property type="entry name" value="Homeodomain-like_sf"/>
</dbReference>
<dbReference type="SUPFAM" id="SSF46689">
    <property type="entry name" value="Homeodomain-like"/>
    <property type="match status" value="1"/>
</dbReference>
<dbReference type="InterPro" id="IPR001647">
    <property type="entry name" value="HTH_TetR"/>
</dbReference>
<feature type="compositionally biased region" description="Low complexity" evidence="5">
    <location>
        <begin position="1"/>
        <end position="12"/>
    </location>
</feature>
<dbReference type="PROSITE" id="PS50977">
    <property type="entry name" value="HTH_TETR_2"/>
    <property type="match status" value="1"/>
</dbReference>
<dbReference type="Gene3D" id="1.10.357.10">
    <property type="entry name" value="Tetracycline Repressor, domain 2"/>
    <property type="match status" value="1"/>
</dbReference>
<dbReference type="Gene3D" id="3.30.460.10">
    <property type="entry name" value="Beta Polymerase, domain 2"/>
    <property type="match status" value="1"/>
</dbReference>
<evidence type="ECO:0000313" key="7">
    <source>
        <dbReference type="EMBL" id="GAA2130012.1"/>
    </source>
</evidence>
<dbReference type="CDD" id="cd05403">
    <property type="entry name" value="NT_KNTase_like"/>
    <property type="match status" value="1"/>
</dbReference>
<comment type="caution">
    <text evidence="7">The sequence shown here is derived from an EMBL/GenBank/DDBJ whole genome shotgun (WGS) entry which is preliminary data.</text>
</comment>
<dbReference type="SUPFAM" id="SSF81301">
    <property type="entry name" value="Nucleotidyltransferase"/>
    <property type="match status" value="1"/>
</dbReference>
<feature type="DNA-binding region" description="H-T-H motif" evidence="4">
    <location>
        <begin position="49"/>
        <end position="68"/>
    </location>
</feature>
<dbReference type="RefSeq" id="WP_344264345.1">
    <property type="nucleotide sequence ID" value="NZ_BAAAMR010000014.1"/>
</dbReference>
<reference evidence="7 8" key="1">
    <citation type="journal article" date="2019" name="Int. J. Syst. Evol. Microbiol.">
        <title>The Global Catalogue of Microorganisms (GCM) 10K type strain sequencing project: providing services to taxonomists for standard genome sequencing and annotation.</title>
        <authorList>
            <consortium name="The Broad Institute Genomics Platform"/>
            <consortium name="The Broad Institute Genome Sequencing Center for Infectious Disease"/>
            <person name="Wu L."/>
            <person name="Ma J."/>
        </authorList>
    </citation>
    <scope>NUCLEOTIDE SEQUENCE [LARGE SCALE GENOMIC DNA]</scope>
    <source>
        <strain evidence="7 8">JCM 13850</strain>
    </source>
</reference>
<dbReference type="EMBL" id="BAAAMR010000014">
    <property type="protein sequence ID" value="GAA2130012.1"/>
    <property type="molecule type" value="Genomic_DNA"/>
</dbReference>
<evidence type="ECO:0000256" key="5">
    <source>
        <dbReference type="SAM" id="MobiDB-lite"/>
    </source>
</evidence>
<evidence type="ECO:0000256" key="2">
    <source>
        <dbReference type="ARBA" id="ARBA00023125"/>
    </source>
</evidence>
<keyword evidence="8" id="KW-1185">Reference proteome</keyword>
<protein>
    <recommendedName>
        <fullName evidence="6">HTH tetR-type domain-containing protein</fullName>
    </recommendedName>
</protein>
<evidence type="ECO:0000313" key="8">
    <source>
        <dbReference type="Proteomes" id="UP001501020"/>
    </source>
</evidence>
<dbReference type="InterPro" id="IPR050109">
    <property type="entry name" value="HTH-type_TetR-like_transc_reg"/>
</dbReference>
<dbReference type="Pfam" id="PF16859">
    <property type="entry name" value="TetR_C_11"/>
    <property type="match status" value="1"/>
</dbReference>
<dbReference type="PANTHER" id="PTHR30055">
    <property type="entry name" value="HTH-TYPE TRANSCRIPTIONAL REGULATOR RUTR"/>
    <property type="match status" value="1"/>
</dbReference>
<evidence type="ECO:0000256" key="4">
    <source>
        <dbReference type="PROSITE-ProRule" id="PRU00335"/>
    </source>
</evidence>
<dbReference type="InterPro" id="IPR011075">
    <property type="entry name" value="TetR_C"/>
</dbReference>
<feature type="domain" description="HTH tetR-type" evidence="6">
    <location>
        <begin position="26"/>
        <end position="86"/>
    </location>
</feature>
<evidence type="ECO:0000259" key="6">
    <source>
        <dbReference type="PROSITE" id="PS50977"/>
    </source>
</evidence>
<dbReference type="InterPro" id="IPR036271">
    <property type="entry name" value="Tet_transcr_reg_TetR-rel_C_sf"/>
</dbReference>
<gene>
    <name evidence="7" type="ORF">GCM10009727_21800</name>
</gene>
<name>A0ABN2YND2_9ACTN</name>
<feature type="region of interest" description="Disordered" evidence="5">
    <location>
        <begin position="1"/>
        <end position="25"/>
    </location>
</feature>
<keyword evidence="1" id="KW-0805">Transcription regulation</keyword>
<dbReference type="Gene3D" id="1.10.10.60">
    <property type="entry name" value="Homeodomain-like"/>
    <property type="match status" value="1"/>
</dbReference>
<dbReference type="SUPFAM" id="SSF48498">
    <property type="entry name" value="Tetracyclin repressor-like, C-terminal domain"/>
    <property type="match status" value="1"/>
</dbReference>
<accession>A0ABN2YND2</accession>
<organism evidence="7 8">
    <name type="scientific">Actinomadura napierensis</name>
    <dbReference type="NCBI Taxonomy" id="267854"/>
    <lineage>
        <taxon>Bacteria</taxon>
        <taxon>Bacillati</taxon>
        <taxon>Actinomycetota</taxon>
        <taxon>Actinomycetes</taxon>
        <taxon>Streptosporangiales</taxon>
        <taxon>Thermomonosporaceae</taxon>
        <taxon>Actinomadura</taxon>
    </lineage>
</organism>
<dbReference type="Pfam" id="PF00440">
    <property type="entry name" value="TetR_N"/>
    <property type="match status" value="1"/>
</dbReference>
<proteinExistence type="predicted"/>
<sequence>MTPEAPGPEADGPAPPTRRRPGGRSARIRRQVLDAVLAELGEHGYDGLTVELVAARAGVHRATVYRRWGDVGGELRHVLDAAGDDDWRPPDTGSLEGDLAALNHEIQDALTAEPPVVAALIAASFRSEQADRAQRRLWDDRYARCEAIVDRAVRRGELPPHTDARRLLVTATAPLYHQHVLLRTPPDPGLPGHAARTAALAASAGAFTPSPSSDRAALAAGVRGALERCCPGSDAQLRGSLAAGTADDFSDIDIAWVVPDARFPDCLAHLVDVLEEVQPVDDVRSDPDFHHSDRRRLLFVRFAGVPLFWRLDLDVRTASVADDPDYDAGNPAARARADEWSRPASALANAIGAVKAVARKRDAEARGLLDRGFARIGEDDRATGAWASDVTRLAQAAASRDSSLSALAAQVTALAARHLDET</sequence>